<accession>A0A2P2P0D7</accession>
<proteinExistence type="predicted"/>
<organism evidence="1">
    <name type="scientific">Rhizophora mucronata</name>
    <name type="common">Asiatic mangrove</name>
    <dbReference type="NCBI Taxonomy" id="61149"/>
    <lineage>
        <taxon>Eukaryota</taxon>
        <taxon>Viridiplantae</taxon>
        <taxon>Streptophyta</taxon>
        <taxon>Embryophyta</taxon>
        <taxon>Tracheophyta</taxon>
        <taxon>Spermatophyta</taxon>
        <taxon>Magnoliopsida</taxon>
        <taxon>eudicotyledons</taxon>
        <taxon>Gunneridae</taxon>
        <taxon>Pentapetalae</taxon>
        <taxon>rosids</taxon>
        <taxon>fabids</taxon>
        <taxon>Malpighiales</taxon>
        <taxon>Rhizophoraceae</taxon>
        <taxon>Rhizophora</taxon>
    </lineage>
</organism>
<dbReference type="EMBL" id="GGEC01067635">
    <property type="protein sequence ID" value="MBX48119.1"/>
    <property type="molecule type" value="Transcribed_RNA"/>
</dbReference>
<evidence type="ECO:0000313" key="1">
    <source>
        <dbReference type="EMBL" id="MBX48119.1"/>
    </source>
</evidence>
<sequence>MFLIKPQTCEQVP</sequence>
<protein>
    <submittedName>
        <fullName evidence="1">Uncharacterized protein</fullName>
    </submittedName>
</protein>
<name>A0A2P2P0D7_RHIMU</name>
<reference evidence="1" key="1">
    <citation type="submission" date="2018-02" db="EMBL/GenBank/DDBJ databases">
        <title>Rhizophora mucronata_Transcriptome.</title>
        <authorList>
            <person name="Meera S.P."/>
            <person name="Sreeshan A."/>
            <person name="Augustine A."/>
        </authorList>
    </citation>
    <scope>NUCLEOTIDE SEQUENCE</scope>
    <source>
        <tissue evidence="1">Leaf</tissue>
    </source>
</reference>